<feature type="transmembrane region" description="Helical" evidence="1">
    <location>
        <begin position="43"/>
        <end position="64"/>
    </location>
</feature>
<sequence length="88" mass="9131">MRGRNIIAVLALLPVNALAVGYGWLAVGMTGWAAGFDDEPYEAPMAELGVTCGVVAAIGVLLWLARLRGAAVFQLAPLLVLGLLMPPS</sequence>
<keyword evidence="3" id="KW-1185">Reference proteome</keyword>
<organism evidence="2 3">
    <name type="scientific">Streptomyces plumbiresistens</name>
    <dbReference type="NCBI Taxonomy" id="511811"/>
    <lineage>
        <taxon>Bacteria</taxon>
        <taxon>Bacillati</taxon>
        <taxon>Actinomycetota</taxon>
        <taxon>Actinomycetes</taxon>
        <taxon>Kitasatosporales</taxon>
        <taxon>Streptomycetaceae</taxon>
        <taxon>Streptomyces</taxon>
    </lineage>
</organism>
<comment type="caution">
    <text evidence="2">The sequence shown here is derived from an EMBL/GenBank/DDBJ whole genome shotgun (WGS) entry which is preliminary data.</text>
</comment>
<keyword evidence="1" id="KW-0812">Transmembrane</keyword>
<dbReference type="RefSeq" id="WP_329341109.1">
    <property type="nucleotide sequence ID" value="NZ_BAAAZX010000006.1"/>
</dbReference>
<proteinExistence type="predicted"/>
<evidence type="ECO:0000256" key="1">
    <source>
        <dbReference type="SAM" id="Phobius"/>
    </source>
</evidence>
<evidence type="ECO:0000313" key="3">
    <source>
        <dbReference type="Proteomes" id="UP001500456"/>
    </source>
</evidence>
<reference evidence="3" key="1">
    <citation type="journal article" date="2019" name="Int. J. Syst. Evol. Microbiol.">
        <title>The Global Catalogue of Microorganisms (GCM) 10K type strain sequencing project: providing services to taxonomists for standard genome sequencing and annotation.</title>
        <authorList>
            <consortium name="The Broad Institute Genomics Platform"/>
            <consortium name="The Broad Institute Genome Sequencing Center for Infectious Disease"/>
            <person name="Wu L."/>
            <person name="Ma J."/>
        </authorList>
    </citation>
    <scope>NUCLEOTIDE SEQUENCE [LARGE SCALE GENOMIC DNA]</scope>
    <source>
        <strain evidence="3">JCM 16924</strain>
    </source>
</reference>
<keyword evidence="1" id="KW-0472">Membrane</keyword>
<protein>
    <submittedName>
        <fullName evidence="2">Uncharacterized protein</fullName>
    </submittedName>
</protein>
<evidence type="ECO:0000313" key="2">
    <source>
        <dbReference type="EMBL" id="GAA3991115.1"/>
    </source>
</evidence>
<dbReference type="Proteomes" id="UP001500456">
    <property type="component" value="Unassembled WGS sequence"/>
</dbReference>
<dbReference type="EMBL" id="BAAAZX010000006">
    <property type="protein sequence ID" value="GAA3991115.1"/>
    <property type="molecule type" value="Genomic_DNA"/>
</dbReference>
<gene>
    <name evidence="2" type="ORF">GCM10022232_26870</name>
</gene>
<keyword evidence="1" id="KW-1133">Transmembrane helix</keyword>
<name>A0ABP7R1D8_9ACTN</name>
<accession>A0ABP7R1D8</accession>